<keyword evidence="4" id="KW-1185">Reference proteome</keyword>
<dbReference type="OrthoDB" id="6486740at2759"/>
<dbReference type="EMBL" id="ABJB010001437">
    <property type="status" value="NOT_ANNOTATED_CDS"/>
    <property type="molecule type" value="Genomic_DNA"/>
</dbReference>
<dbReference type="EnsemblMetazoa" id="ISCW020462-RA">
    <property type="protein sequence ID" value="ISCW020462-PA"/>
    <property type="gene ID" value="ISCW020462"/>
</dbReference>
<dbReference type="EMBL" id="ABJB010620669">
    <property type="status" value="NOT_ANNOTATED_CDS"/>
    <property type="molecule type" value="Genomic_DNA"/>
</dbReference>
<keyword evidence="1" id="KW-1133">Transmembrane helix</keyword>
<dbReference type="EMBL" id="ABJB010597217">
    <property type="status" value="NOT_ANNOTATED_CDS"/>
    <property type="molecule type" value="Genomic_DNA"/>
</dbReference>
<sequence length="237" mass="25978">MHQTKQLQAHCTSTVDGFSSLLYYCTVILIPWNYKGSEVNIHGAIDVAGLHNASWDASHIDMHLDGGTLPFMVTFLCHCTVLTTVSLLCAVVTLKLLHNSHACQPPRCLMRLLDGRLGSLLLVGDFKLADRQTEMAQLTEDASPVVERTVSQFSFMLKRKYETSWDRPTVAVVITTLIIFWLPSSPLKITLGGVSLLLTTFLIDSVTKEFTGSSNVPPIGAFLRSLGGSRTLLTVTA</sequence>
<keyword evidence="1" id="KW-0472">Membrane</keyword>
<evidence type="ECO:0000256" key="1">
    <source>
        <dbReference type="SAM" id="Phobius"/>
    </source>
</evidence>
<protein>
    <submittedName>
        <fullName evidence="2 3">Uncharacterized protein</fullName>
    </submittedName>
</protein>
<dbReference type="EMBL" id="ABJB010057142">
    <property type="status" value="NOT_ANNOTATED_CDS"/>
    <property type="molecule type" value="Genomic_DNA"/>
</dbReference>
<gene>
    <name evidence="2" type="ORF">IscW_ISCW020462</name>
</gene>
<proteinExistence type="predicted"/>
<feature type="transmembrane region" description="Helical" evidence="1">
    <location>
        <begin position="71"/>
        <end position="97"/>
    </location>
</feature>
<dbReference type="HOGENOM" id="CLU_1171761_0_0_1"/>
<name>B7Q2E0_IXOSC</name>
<accession>B7Q2E0</accession>
<dbReference type="VEuPathDB" id="VectorBase:ISCP_007086"/>
<keyword evidence="1" id="KW-0812">Transmembrane</keyword>
<dbReference type="PaxDb" id="6945-B7Q2E0"/>
<dbReference type="InParanoid" id="B7Q2E0"/>
<dbReference type="VEuPathDB" id="VectorBase:ISCW020462"/>
<dbReference type="VEuPathDB" id="VectorBase:ISCI020462"/>
<reference evidence="2 4" key="1">
    <citation type="submission" date="2008-03" db="EMBL/GenBank/DDBJ databases">
        <title>Annotation of Ixodes scapularis.</title>
        <authorList>
            <consortium name="Ixodes scapularis Genome Project Consortium"/>
            <person name="Caler E."/>
            <person name="Hannick L.I."/>
            <person name="Bidwell S."/>
            <person name="Joardar V."/>
            <person name="Thiagarajan M."/>
            <person name="Amedeo P."/>
            <person name="Galinsky K.J."/>
            <person name="Schobel S."/>
            <person name="Inman J."/>
            <person name="Hostetler J."/>
            <person name="Miller J."/>
            <person name="Hammond M."/>
            <person name="Megy K."/>
            <person name="Lawson D."/>
            <person name="Kodira C."/>
            <person name="Sutton G."/>
            <person name="Meyer J."/>
            <person name="Hill C.A."/>
            <person name="Birren B."/>
            <person name="Nene V."/>
            <person name="Collins F."/>
            <person name="Alarcon-Chaidez F."/>
            <person name="Wikel S."/>
            <person name="Strausberg R."/>
        </authorList>
    </citation>
    <scope>NUCLEOTIDE SEQUENCE [LARGE SCALE GENOMIC DNA]</scope>
    <source>
        <strain evidence="4">Wikel</strain>
        <strain evidence="2">Wikel colony</strain>
    </source>
</reference>
<evidence type="ECO:0000313" key="4">
    <source>
        <dbReference type="Proteomes" id="UP000001555"/>
    </source>
</evidence>
<evidence type="ECO:0000313" key="3">
    <source>
        <dbReference type="EnsemblMetazoa" id="ISCW020462-PA"/>
    </source>
</evidence>
<organism>
    <name type="scientific">Ixodes scapularis</name>
    <name type="common">Black-legged tick</name>
    <name type="synonym">Deer tick</name>
    <dbReference type="NCBI Taxonomy" id="6945"/>
    <lineage>
        <taxon>Eukaryota</taxon>
        <taxon>Metazoa</taxon>
        <taxon>Ecdysozoa</taxon>
        <taxon>Arthropoda</taxon>
        <taxon>Chelicerata</taxon>
        <taxon>Arachnida</taxon>
        <taxon>Acari</taxon>
        <taxon>Parasitiformes</taxon>
        <taxon>Ixodida</taxon>
        <taxon>Ixodoidea</taxon>
        <taxon>Ixodidae</taxon>
        <taxon>Ixodinae</taxon>
        <taxon>Ixodes</taxon>
    </lineage>
</organism>
<dbReference type="Proteomes" id="UP000001555">
    <property type="component" value="Unassembled WGS sequence"/>
</dbReference>
<evidence type="ECO:0000313" key="2">
    <source>
        <dbReference type="EMBL" id="EEC13012.1"/>
    </source>
</evidence>
<reference evidence="3" key="2">
    <citation type="submission" date="2020-05" db="UniProtKB">
        <authorList>
            <consortium name="EnsemblMetazoa"/>
        </authorList>
    </citation>
    <scope>IDENTIFICATION</scope>
    <source>
        <strain evidence="3">wikel</strain>
    </source>
</reference>
<dbReference type="AlphaFoldDB" id="B7Q2E0"/>
<dbReference type="EMBL" id="DS843694">
    <property type="protein sequence ID" value="EEC13012.1"/>
    <property type="molecule type" value="Genomic_DNA"/>
</dbReference>